<comment type="caution">
    <text evidence="2">The sequence shown here is derived from an EMBL/GenBank/DDBJ whole genome shotgun (WGS) entry which is preliminary data.</text>
</comment>
<evidence type="ECO:0000313" key="3">
    <source>
        <dbReference type="Proteomes" id="UP000314294"/>
    </source>
</evidence>
<dbReference type="OrthoDB" id="9172797at2759"/>
<dbReference type="AlphaFoldDB" id="A0A4Z2EEU7"/>
<organism evidence="2 3">
    <name type="scientific">Liparis tanakae</name>
    <name type="common">Tanaka's snailfish</name>
    <dbReference type="NCBI Taxonomy" id="230148"/>
    <lineage>
        <taxon>Eukaryota</taxon>
        <taxon>Metazoa</taxon>
        <taxon>Chordata</taxon>
        <taxon>Craniata</taxon>
        <taxon>Vertebrata</taxon>
        <taxon>Euteleostomi</taxon>
        <taxon>Actinopterygii</taxon>
        <taxon>Neopterygii</taxon>
        <taxon>Teleostei</taxon>
        <taxon>Neoteleostei</taxon>
        <taxon>Acanthomorphata</taxon>
        <taxon>Eupercaria</taxon>
        <taxon>Perciformes</taxon>
        <taxon>Cottioidei</taxon>
        <taxon>Cottales</taxon>
        <taxon>Liparidae</taxon>
        <taxon>Liparis</taxon>
    </lineage>
</organism>
<dbReference type="Pfam" id="PF00536">
    <property type="entry name" value="SAM_1"/>
    <property type="match status" value="1"/>
</dbReference>
<sequence length="31" mass="3426">MGVTLAGHQRKILSSIQTMTFRNKSTATVTF</sequence>
<proteinExistence type="predicted"/>
<dbReference type="EMBL" id="SRLO01009426">
    <property type="protein sequence ID" value="TNN26822.1"/>
    <property type="molecule type" value="Genomic_DNA"/>
</dbReference>
<protein>
    <recommendedName>
        <fullName evidence="1">SAM domain-containing protein</fullName>
    </recommendedName>
</protein>
<keyword evidence="3" id="KW-1185">Reference proteome</keyword>
<evidence type="ECO:0000259" key="1">
    <source>
        <dbReference type="Pfam" id="PF00536"/>
    </source>
</evidence>
<name>A0A4Z2EEU7_9TELE</name>
<reference evidence="2 3" key="1">
    <citation type="submission" date="2019-03" db="EMBL/GenBank/DDBJ databases">
        <title>First draft genome of Liparis tanakae, snailfish: a comprehensive survey of snailfish specific genes.</title>
        <authorList>
            <person name="Kim W."/>
            <person name="Song I."/>
            <person name="Jeong J.-H."/>
            <person name="Kim D."/>
            <person name="Kim S."/>
            <person name="Ryu S."/>
            <person name="Song J.Y."/>
            <person name="Lee S.K."/>
        </authorList>
    </citation>
    <scope>NUCLEOTIDE SEQUENCE [LARGE SCALE GENOMIC DNA]</scope>
    <source>
        <tissue evidence="2">Muscle</tissue>
    </source>
</reference>
<dbReference type="InterPro" id="IPR001660">
    <property type="entry name" value="SAM"/>
</dbReference>
<evidence type="ECO:0000313" key="2">
    <source>
        <dbReference type="EMBL" id="TNN26822.1"/>
    </source>
</evidence>
<feature type="domain" description="SAM" evidence="1">
    <location>
        <begin position="1"/>
        <end position="19"/>
    </location>
</feature>
<dbReference type="InterPro" id="IPR013761">
    <property type="entry name" value="SAM/pointed_sf"/>
</dbReference>
<dbReference type="Proteomes" id="UP000314294">
    <property type="component" value="Unassembled WGS sequence"/>
</dbReference>
<gene>
    <name evidence="2" type="ORF">EYF80_063040</name>
</gene>
<dbReference type="SUPFAM" id="SSF47769">
    <property type="entry name" value="SAM/Pointed domain"/>
    <property type="match status" value="1"/>
</dbReference>
<accession>A0A4Z2EEU7</accession>